<organism evidence="1 2">
    <name type="scientific">Hominimerdicola aceti</name>
    <dbReference type="NCBI Taxonomy" id="2981726"/>
    <lineage>
        <taxon>Bacteria</taxon>
        <taxon>Bacillati</taxon>
        <taxon>Bacillota</taxon>
        <taxon>Clostridia</taxon>
        <taxon>Eubacteriales</taxon>
        <taxon>Oscillospiraceae</taxon>
        <taxon>Hominimerdicola</taxon>
    </lineage>
</organism>
<comment type="caution">
    <text evidence="1">The sequence shown here is derived from an EMBL/GenBank/DDBJ whole genome shotgun (WGS) entry which is preliminary data.</text>
</comment>
<reference evidence="1 2" key="1">
    <citation type="journal article" date="2021" name="ISME Commun">
        <title>Automated analysis of genomic sequences facilitates high-throughput and comprehensive description of bacteria.</title>
        <authorList>
            <person name="Hitch T.C.A."/>
        </authorList>
    </citation>
    <scope>NUCLEOTIDE SEQUENCE [LARGE SCALE GENOMIC DNA]</scope>
    <source>
        <strain evidence="1 2">Sanger_31</strain>
    </source>
</reference>
<dbReference type="Proteomes" id="UP001208131">
    <property type="component" value="Unassembled WGS sequence"/>
</dbReference>
<keyword evidence="2" id="KW-1185">Reference proteome</keyword>
<accession>A0AAE3IKR4</accession>
<dbReference type="RefSeq" id="WP_022287922.1">
    <property type="nucleotide sequence ID" value="NZ_JAOQJZ010000006.1"/>
</dbReference>
<dbReference type="AlphaFoldDB" id="A0AAE3IKR4"/>
<dbReference type="EMBL" id="JAOQJZ010000006">
    <property type="protein sequence ID" value="MCU6705678.1"/>
    <property type="molecule type" value="Genomic_DNA"/>
</dbReference>
<name>A0AAE3IKR4_9FIRM</name>
<protein>
    <submittedName>
        <fullName evidence="1">Uncharacterized protein</fullName>
    </submittedName>
</protein>
<gene>
    <name evidence="1" type="ORF">OCV57_07040</name>
</gene>
<evidence type="ECO:0000313" key="2">
    <source>
        <dbReference type="Proteomes" id="UP001208131"/>
    </source>
</evidence>
<evidence type="ECO:0000313" key="1">
    <source>
        <dbReference type="EMBL" id="MCU6705678.1"/>
    </source>
</evidence>
<sequence>MKINTDNPIIKFSGKGKPFQYDKLLYATLNEYILDYKNARLDKLTDQDASICLARIIRKMEVNDVPVQQFFHEELEKWSEHTNYEKILRLCELMAKDIFGCFDKNRDDGNGGFYKTDRLYCVNNDGERDYIVCDEVEKKGLFKKVPTPVTLYFNDLMEKNKRGELPKSK</sequence>
<proteinExistence type="predicted"/>